<dbReference type="Gene3D" id="6.10.20.40">
    <property type="entry name" value="TEA/ATTS domain"/>
    <property type="match status" value="1"/>
</dbReference>
<keyword evidence="5" id="KW-0539">Nucleus</keyword>
<dbReference type="STRING" id="1382522.W6MRQ0"/>
<protein>
    <recommendedName>
        <fullName evidence="8">TEA domain-containing protein</fullName>
    </recommendedName>
</protein>
<evidence type="ECO:0000259" key="8">
    <source>
        <dbReference type="PROSITE" id="PS51088"/>
    </source>
</evidence>
<dbReference type="GeneID" id="34522774"/>
<dbReference type="InterPro" id="IPR050937">
    <property type="entry name" value="TEC1_TEAD_TF"/>
</dbReference>
<comment type="subcellular location">
    <subcellularLocation>
        <location evidence="1">Nucleus</location>
    </subcellularLocation>
</comment>
<evidence type="ECO:0000256" key="5">
    <source>
        <dbReference type="ARBA" id="ARBA00023242"/>
    </source>
</evidence>
<dbReference type="AlphaFoldDB" id="W6MRQ0"/>
<feature type="compositionally biased region" description="Acidic residues" evidence="7">
    <location>
        <begin position="103"/>
        <end position="118"/>
    </location>
</feature>
<keyword evidence="3" id="KW-0805">Transcription regulation</keyword>
<dbReference type="SMART" id="SM00426">
    <property type="entry name" value="TEA"/>
    <property type="match status" value="1"/>
</dbReference>
<dbReference type="InterPro" id="IPR000818">
    <property type="entry name" value="TEA/ATTS_dom"/>
</dbReference>
<proteinExistence type="inferred from homology"/>
<feature type="compositionally biased region" description="Polar residues" evidence="7">
    <location>
        <begin position="1"/>
        <end position="17"/>
    </location>
</feature>
<dbReference type="PROSITE" id="PS51088">
    <property type="entry name" value="TEA_2"/>
    <property type="match status" value="1"/>
</dbReference>
<dbReference type="GO" id="GO:0000978">
    <property type="term" value="F:RNA polymerase II cis-regulatory region sequence-specific DNA binding"/>
    <property type="evidence" value="ECO:0007669"/>
    <property type="project" value="TreeGrafter"/>
</dbReference>
<evidence type="ECO:0000313" key="9">
    <source>
        <dbReference type="EMBL" id="CDK29399.1"/>
    </source>
</evidence>
<dbReference type="OrthoDB" id="10006572at2759"/>
<evidence type="ECO:0000256" key="3">
    <source>
        <dbReference type="ARBA" id="ARBA00023015"/>
    </source>
</evidence>
<dbReference type="RefSeq" id="XP_022461386.1">
    <property type="nucleotide sequence ID" value="XM_022600579.1"/>
</dbReference>
<evidence type="ECO:0000256" key="2">
    <source>
        <dbReference type="ARBA" id="ARBA00008421"/>
    </source>
</evidence>
<reference evidence="9" key="2">
    <citation type="submission" date="2014-02" db="EMBL/GenBank/DDBJ databases">
        <title>Complete DNA sequence of /Kuraishia capsulata/ illustrates novel genomic features among budding yeasts (/Saccharomycotina/).</title>
        <authorList>
            <person name="Morales L."/>
            <person name="Noel B."/>
            <person name="Porcel B."/>
            <person name="Marcet-Houben M."/>
            <person name="Hullo M-F."/>
            <person name="Sacerdot C."/>
            <person name="Tekaia F."/>
            <person name="Leh-Louis V."/>
            <person name="Despons L."/>
            <person name="Khanna V."/>
            <person name="Aury J-M."/>
            <person name="Barbe V."/>
            <person name="Couloux A."/>
            <person name="Labadie K."/>
            <person name="Pelletier E."/>
            <person name="Souciet J-L."/>
            <person name="Boekhout T."/>
            <person name="Gabaldon T."/>
            <person name="Wincker P."/>
            <person name="Dujon B."/>
        </authorList>
    </citation>
    <scope>NUCLEOTIDE SEQUENCE</scope>
    <source>
        <strain evidence="9">CBS 1993</strain>
    </source>
</reference>
<dbReference type="PANTHER" id="PTHR11834:SF0">
    <property type="entry name" value="PROTEIN SCALLOPED"/>
    <property type="match status" value="1"/>
</dbReference>
<feature type="region of interest" description="Disordered" evidence="7">
    <location>
        <begin position="96"/>
        <end position="118"/>
    </location>
</feature>
<organism evidence="9 10">
    <name type="scientific">Kuraishia capsulata CBS 1993</name>
    <dbReference type="NCBI Taxonomy" id="1382522"/>
    <lineage>
        <taxon>Eukaryota</taxon>
        <taxon>Fungi</taxon>
        <taxon>Dikarya</taxon>
        <taxon>Ascomycota</taxon>
        <taxon>Saccharomycotina</taxon>
        <taxon>Pichiomycetes</taxon>
        <taxon>Pichiales</taxon>
        <taxon>Pichiaceae</taxon>
        <taxon>Kuraishia</taxon>
    </lineage>
</organism>
<dbReference type="InterPro" id="IPR038096">
    <property type="entry name" value="TEA/ATTS_sf"/>
</dbReference>
<dbReference type="GO" id="GO:0005667">
    <property type="term" value="C:transcription regulator complex"/>
    <property type="evidence" value="ECO:0007669"/>
    <property type="project" value="TreeGrafter"/>
</dbReference>
<name>W6MRQ0_9ASCO</name>
<accession>W6MRQ0</accession>
<dbReference type="Proteomes" id="UP000019384">
    <property type="component" value="Unassembled WGS sequence"/>
</dbReference>
<dbReference type="HOGENOM" id="CLU_022080_0_0_1"/>
<dbReference type="EMBL" id="HG793130">
    <property type="protein sequence ID" value="CDK29399.1"/>
    <property type="molecule type" value="Genomic_DNA"/>
</dbReference>
<reference evidence="9" key="1">
    <citation type="submission" date="2013-12" db="EMBL/GenBank/DDBJ databases">
        <authorList>
            <person name="Genoscope - CEA"/>
        </authorList>
    </citation>
    <scope>NUCLEOTIDE SEQUENCE</scope>
    <source>
        <strain evidence="9">CBS 1993</strain>
    </source>
</reference>
<comment type="similarity">
    <text evidence="2">Belongs to the TEC1 family.</text>
</comment>
<dbReference type="GO" id="GO:0005634">
    <property type="term" value="C:nucleus"/>
    <property type="evidence" value="ECO:0007669"/>
    <property type="project" value="UniProtKB-SubCell"/>
</dbReference>
<keyword evidence="10" id="KW-1185">Reference proteome</keyword>
<evidence type="ECO:0000256" key="4">
    <source>
        <dbReference type="ARBA" id="ARBA00023163"/>
    </source>
</evidence>
<evidence type="ECO:0000256" key="7">
    <source>
        <dbReference type="SAM" id="MobiDB-lite"/>
    </source>
</evidence>
<dbReference type="PANTHER" id="PTHR11834">
    <property type="entry name" value="TRANSCRIPTIONAL ENHANCER FACTOR TEF RELATED"/>
    <property type="match status" value="1"/>
</dbReference>
<dbReference type="PRINTS" id="PR00065">
    <property type="entry name" value="TEADOMAIN"/>
</dbReference>
<gene>
    <name evidence="9" type="ORF">KUCA_T00005387001</name>
</gene>
<feature type="DNA-binding region" description="TEA" evidence="6">
    <location>
        <begin position="116"/>
        <end position="190"/>
    </location>
</feature>
<evidence type="ECO:0000256" key="6">
    <source>
        <dbReference type="PROSITE-ProRule" id="PRU00505"/>
    </source>
</evidence>
<dbReference type="GO" id="GO:0000981">
    <property type="term" value="F:DNA-binding transcription factor activity, RNA polymerase II-specific"/>
    <property type="evidence" value="ECO:0007669"/>
    <property type="project" value="TreeGrafter"/>
</dbReference>
<evidence type="ECO:0000256" key="1">
    <source>
        <dbReference type="ARBA" id="ARBA00004123"/>
    </source>
</evidence>
<sequence length="609" mass="67262">MMERSSTPEPVNLTPPSTELRGMGSQVIVDVSLDANGQQVYSVHDISALGPRNGQALNQTPTQRTVADTGIVSPESIQRKRSVDSSMQINESKRIKVKHEDSQDALEVGEDEDGGDEDAEQIWSQDVQDAFVEALGIIPKKGLNKIKVSGRSCGRNELISDFIRTKTGKVRTRKQVSSHIQVIKNLNKDDEIIDLIKNGPSNTRAARRFDDVFSSITFAKSLGNDLGNVQTAKMIQESPVKAAPKDDSVDSGVVAEYLPQPESHPDLSHLDMLLLGFEMSYQNGARSHVFSMLRQSDFLDPPLRIKENANITKRFPDLYGLVGSISSCVGKTGSRPDVPPVPIIHGMVALNAPPLSEDLVSGKYSVASDVSMTGIADSDRCWCVYTTVYSFGRQVVATFEKLDPHFDGNQVEFKIRLANDYWNALFEGIGSLVEETLRRGETVQPLDQLVASAVRGITVQQCVFIADSHDMKRDIKRVNLSLSDIDRHKVRAILLWEFSRVDPFDNAQQPVTTMRRIYPPRFLCEKSPVSLKSEPKTQSIEFLHQAQTHGHLQHPGLPTITPSTISMPGTPIMHGVQQFAADGDLPGAGGCMVQIKSEDEVGKLEDYFW</sequence>
<evidence type="ECO:0000313" key="10">
    <source>
        <dbReference type="Proteomes" id="UP000019384"/>
    </source>
</evidence>
<dbReference type="Pfam" id="PF01285">
    <property type="entry name" value="TEA"/>
    <property type="match status" value="1"/>
</dbReference>
<feature type="region of interest" description="Disordered" evidence="7">
    <location>
        <begin position="1"/>
        <end position="22"/>
    </location>
</feature>
<feature type="domain" description="TEA" evidence="8">
    <location>
        <begin position="116"/>
        <end position="190"/>
    </location>
</feature>
<keyword evidence="4" id="KW-0804">Transcription</keyword>